<dbReference type="Gene3D" id="2.60.40.10">
    <property type="entry name" value="Immunoglobulins"/>
    <property type="match status" value="1"/>
</dbReference>
<dbReference type="InterPro" id="IPR013783">
    <property type="entry name" value="Ig-like_fold"/>
</dbReference>
<dbReference type="NCBIfam" id="TIGR04183">
    <property type="entry name" value="Por_Secre_tail"/>
    <property type="match status" value="1"/>
</dbReference>
<keyword evidence="4" id="KW-1185">Reference proteome</keyword>
<dbReference type="Pfam" id="PF17963">
    <property type="entry name" value="Big_9"/>
    <property type="match status" value="1"/>
</dbReference>
<name>A0A2P8D9P6_9BACT</name>
<dbReference type="RefSeq" id="WP_106520665.1">
    <property type="nucleotide sequence ID" value="NZ_PYGD01000001.1"/>
</dbReference>
<dbReference type="InterPro" id="IPR026444">
    <property type="entry name" value="Secre_tail"/>
</dbReference>
<proteinExistence type="predicted"/>
<keyword evidence="1" id="KW-0732">Signal</keyword>
<dbReference type="OrthoDB" id="645505at2"/>
<evidence type="ECO:0000259" key="2">
    <source>
        <dbReference type="Pfam" id="PF18962"/>
    </source>
</evidence>
<comment type="caution">
    <text evidence="3">The sequence shown here is derived from an EMBL/GenBank/DDBJ whole genome shotgun (WGS) entry which is preliminary data.</text>
</comment>
<gene>
    <name evidence="3" type="ORF">B0I18_10172</name>
</gene>
<feature type="chain" id="PRO_5015169173" evidence="1">
    <location>
        <begin position="19"/>
        <end position="267"/>
    </location>
</feature>
<dbReference type="EMBL" id="PYGD01000001">
    <property type="protein sequence ID" value="PSK93923.1"/>
    <property type="molecule type" value="Genomic_DNA"/>
</dbReference>
<dbReference type="Pfam" id="PF18962">
    <property type="entry name" value="Por_Secre_tail"/>
    <property type="match status" value="1"/>
</dbReference>
<evidence type="ECO:0000313" key="3">
    <source>
        <dbReference type="EMBL" id="PSK93923.1"/>
    </source>
</evidence>
<feature type="signal peptide" evidence="1">
    <location>
        <begin position="1"/>
        <end position="18"/>
    </location>
</feature>
<evidence type="ECO:0000313" key="4">
    <source>
        <dbReference type="Proteomes" id="UP000240572"/>
    </source>
</evidence>
<evidence type="ECO:0000256" key="1">
    <source>
        <dbReference type="SAM" id="SignalP"/>
    </source>
</evidence>
<accession>A0A2P8D9P6</accession>
<dbReference type="AlphaFoldDB" id="A0A2P8D9P6"/>
<reference evidence="3 4" key="1">
    <citation type="submission" date="2018-03" db="EMBL/GenBank/DDBJ databases">
        <title>Genomic Encyclopedia of Type Strains, Phase III (KMG-III): the genomes of soil and plant-associated and newly described type strains.</title>
        <authorList>
            <person name="Whitman W."/>
        </authorList>
    </citation>
    <scope>NUCLEOTIDE SEQUENCE [LARGE SCALE GENOMIC DNA]</scope>
    <source>
        <strain evidence="3 4">CGMCC 1.12700</strain>
    </source>
</reference>
<feature type="domain" description="Secretion system C-terminal sorting" evidence="2">
    <location>
        <begin position="195"/>
        <end position="256"/>
    </location>
</feature>
<dbReference type="Gene3D" id="2.60.40.3440">
    <property type="match status" value="1"/>
</dbReference>
<sequence length="267" mass="29383">MRKLILILVLLCSGGVWCFAQSTPDKEATMCVGDTATMTATATGADSFQWYRNNTAIPGANKDTLISYQGGIYFVRVFKGDGKACFDQSGDIRIYIETSRANDDHVTVPLGKNAVIDVLLNDDPKCAPFDKSTFVIMSPPTIGTIVSAVNGIVTYKPSPTVIGSDKFTYMITDVEGRPTNIATVYLDLFLDCAILYPNPVEDVMEVTVNSQKIHAIRIYDMNGRVLYKADVSQNVFKVPMHGYAQGVYMVELVERNGPGCSFKIWKK</sequence>
<dbReference type="Proteomes" id="UP000240572">
    <property type="component" value="Unassembled WGS sequence"/>
</dbReference>
<organism evidence="3 4">
    <name type="scientific">Taibaiella chishuiensis</name>
    <dbReference type="NCBI Taxonomy" id="1434707"/>
    <lineage>
        <taxon>Bacteria</taxon>
        <taxon>Pseudomonadati</taxon>
        <taxon>Bacteroidota</taxon>
        <taxon>Chitinophagia</taxon>
        <taxon>Chitinophagales</taxon>
        <taxon>Chitinophagaceae</taxon>
        <taxon>Taibaiella</taxon>
    </lineage>
</organism>
<protein>
    <submittedName>
        <fullName evidence="3">Putative secreted protein (Por secretion system target)</fullName>
    </submittedName>
</protein>